<feature type="domain" description="RNA-binding S4" evidence="8">
    <location>
        <begin position="19"/>
        <end position="77"/>
    </location>
</feature>
<feature type="compositionally biased region" description="Basic and acidic residues" evidence="7">
    <location>
        <begin position="370"/>
        <end position="381"/>
    </location>
</feature>
<reference evidence="9 10" key="1">
    <citation type="submission" date="2024-05" db="EMBL/GenBank/DDBJ databases">
        <authorList>
            <person name="Liu Q."/>
            <person name="Xin Y.-H."/>
        </authorList>
    </citation>
    <scope>NUCLEOTIDE SEQUENCE [LARGE SCALE GENOMIC DNA]</scope>
    <source>
        <strain evidence="9 10">CGMCC 1.15349</strain>
    </source>
</reference>
<evidence type="ECO:0000313" key="10">
    <source>
        <dbReference type="Proteomes" id="UP001404104"/>
    </source>
</evidence>
<keyword evidence="10" id="KW-1185">Reference proteome</keyword>
<dbReference type="PROSITE" id="PS01149">
    <property type="entry name" value="PSI_RSU"/>
    <property type="match status" value="1"/>
</dbReference>
<dbReference type="Pfam" id="PF00849">
    <property type="entry name" value="PseudoU_synth_2"/>
    <property type="match status" value="1"/>
</dbReference>
<comment type="catalytic activity">
    <reaction evidence="1">
        <text>a uridine in RNA = a pseudouridine in RNA</text>
        <dbReference type="Rhea" id="RHEA:48348"/>
        <dbReference type="Rhea" id="RHEA-COMP:12068"/>
        <dbReference type="Rhea" id="RHEA-COMP:12069"/>
        <dbReference type="ChEBI" id="CHEBI:65314"/>
        <dbReference type="ChEBI" id="CHEBI:65315"/>
    </reaction>
</comment>
<dbReference type="InterPro" id="IPR042092">
    <property type="entry name" value="PsdUridine_s_RsuA/RluB/E/F_cat"/>
</dbReference>
<evidence type="ECO:0000313" key="9">
    <source>
        <dbReference type="EMBL" id="MEN2787509.1"/>
    </source>
</evidence>
<dbReference type="InterPro" id="IPR018496">
    <property type="entry name" value="PsdUridine_synth_RsuA/RluB_CS"/>
</dbReference>
<dbReference type="Gene3D" id="3.10.290.10">
    <property type="entry name" value="RNA-binding S4 domain"/>
    <property type="match status" value="1"/>
</dbReference>
<dbReference type="SMART" id="SM00363">
    <property type="entry name" value="S4"/>
    <property type="match status" value="1"/>
</dbReference>
<dbReference type="PROSITE" id="PS50889">
    <property type="entry name" value="S4"/>
    <property type="match status" value="1"/>
</dbReference>
<comment type="similarity">
    <text evidence="2 6">Belongs to the pseudouridine synthase RsuA family.</text>
</comment>
<dbReference type="NCBIfam" id="TIGR00093">
    <property type="entry name" value="pseudouridine synthase"/>
    <property type="match status" value="1"/>
</dbReference>
<evidence type="ECO:0000256" key="7">
    <source>
        <dbReference type="SAM" id="MobiDB-lite"/>
    </source>
</evidence>
<dbReference type="InterPro" id="IPR020094">
    <property type="entry name" value="TruA/RsuA/RluB/E/F_N"/>
</dbReference>
<dbReference type="CDD" id="cd02556">
    <property type="entry name" value="PseudoU_synth_RluB"/>
    <property type="match status" value="1"/>
</dbReference>
<dbReference type="Gene3D" id="3.30.70.1560">
    <property type="entry name" value="Alpha-L RNA-binding motif"/>
    <property type="match status" value="1"/>
</dbReference>
<dbReference type="InterPro" id="IPR002942">
    <property type="entry name" value="S4_RNA-bd"/>
</dbReference>
<sequence length="462" mass="49717">MSHISDPKDGPRDGAPTGQRIAKLLARAGVASRREIERMIEEGRIALGDVVITTPATVLTSLAGVTVDGDPVEAPAAARLFLYHKPAGLLVTERDPGGRPTIYDKLPDDLPRLVPVGRLDINTEGLLLMTTDGELKRQLELPATGVERAYRARAYGNITQAQLEELIHGIEIEGVRYGSINANLERRTGANVWIEMILTEGKNREVRRVLEFLGLKVSRLIRTRYGPFLLADLPVGGIGEVKGHDVAAFRKNPTKNPPPERLRRDEKFSERPKPSPVQANTARPRPDGPRPAPGAPGAARKPSPVQAGKPATRITRETASAADRAAFIDSPSRGQRASGRPARPEPKPAGWQPPTEHQPSQPAAGAKPKRFYDAKPPRERPATPARDGQPARGQPARPAPAGQPARPARVFNAELGRNVRAKTPSAPRAAGDAARPSRPSSRPTPKSGPRPGGGKSPPRSRK</sequence>
<evidence type="ECO:0000256" key="5">
    <source>
        <dbReference type="PROSITE-ProRule" id="PRU00182"/>
    </source>
</evidence>
<dbReference type="PANTHER" id="PTHR47683:SF3">
    <property type="entry name" value="RIBOSOMAL LARGE SUBUNIT PSEUDOURIDINE SYNTHASE B"/>
    <property type="match status" value="1"/>
</dbReference>
<dbReference type="Pfam" id="PF01479">
    <property type="entry name" value="S4"/>
    <property type="match status" value="1"/>
</dbReference>
<dbReference type="EC" id="5.4.99.-" evidence="6"/>
<accession>A0ABU9XVC9</accession>
<protein>
    <recommendedName>
        <fullName evidence="6">Pseudouridine synthase</fullName>
        <ecNumber evidence="6">5.4.99.-</ecNumber>
    </recommendedName>
</protein>
<organism evidence="9 10">
    <name type="scientific">Sphingomonas qilianensis</name>
    <dbReference type="NCBI Taxonomy" id="1736690"/>
    <lineage>
        <taxon>Bacteria</taxon>
        <taxon>Pseudomonadati</taxon>
        <taxon>Pseudomonadota</taxon>
        <taxon>Alphaproteobacteria</taxon>
        <taxon>Sphingomonadales</taxon>
        <taxon>Sphingomonadaceae</taxon>
        <taxon>Sphingomonas</taxon>
    </lineage>
</organism>
<dbReference type="CDD" id="cd00165">
    <property type="entry name" value="S4"/>
    <property type="match status" value="1"/>
</dbReference>
<keyword evidence="3 5" id="KW-0694">RNA-binding</keyword>
<dbReference type="EMBL" id="JBDIMF010000006">
    <property type="protein sequence ID" value="MEN2787509.1"/>
    <property type="molecule type" value="Genomic_DNA"/>
</dbReference>
<keyword evidence="4 6" id="KW-0413">Isomerase</keyword>
<evidence type="ECO:0000256" key="1">
    <source>
        <dbReference type="ARBA" id="ARBA00000073"/>
    </source>
</evidence>
<evidence type="ECO:0000256" key="6">
    <source>
        <dbReference type="RuleBase" id="RU003887"/>
    </source>
</evidence>
<dbReference type="Gene3D" id="3.30.70.580">
    <property type="entry name" value="Pseudouridine synthase I, catalytic domain, N-terminal subdomain"/>
    <property type="match status" value="1"/>
</dbReference>
<dbReference type="InterPro" id="IPR050343">
    <property type="entry name" value="RsuA_PseudoU_synthase"/>
</dbReference>
<dbReference type="InterPro" id="IPR000748">
    <property type="entry name" value="PsdUridine_synth_RsuA/RluB/E/F"/>
</dbReference>
<dbReference type="Proteomes" id="UP001404104">
    <property type="component" value="Unassembled WGS sequence"/>
</dbReference>
<feature type="compositionally biased region" description="Basic and acidic residues" evidence="7">
    <location>
        <begin position="258"/>
        <end position="273"/>
    </location>
</feature>
<dbReference type="SUPFAM" id="SSF55120">
    <property type="entry name" value="Pseudouridine synthase"/>
    <property type="match status" value="1"/>
</dbReference>
<feature type="compositionally biased region" description="Low complexity" evidence="7">
    <location>
        <begin position="388"/>
        <end position="409"/>
    </location>
</feature>
<gene>
    <name evidence="9" type="ORF">ABC969_13905</name>
</gene>
<proteinExistence type="inferred from homology"/>
<dbReference type="InterPro" id="IPR036986">
    <property type="entry name" value="S4_RNA-bd_sf"/>
</dbReference>
<feature type="compositionally biased region" description="Low complexity" evidence="7">
    <location>
        <begin position="295"/>
        <end position="304"/>
    </location>
</feature>
<evidence type="ECO:0000259" key="8">
    <source>
        <dbReference type="SMART" id="SM00363"/>
    </source>
</evidence>
<dbReference type="InterPro" id="IPR020103">
    <property type="entry name" value="PsdUridine_synth_cat_dom_sf"/>
</dbReference>
<dbReference type="PANTHER" id="PTHR47683">
    <property type="entry name" value="PSEUDOURIDINE SYNTHASE FAMILY PROTEIN-RELATED"/>
    <property type="match status" value="1"/>
</dbReference>
<evidence type="ECO:0000256" key="2">
    <source>
        <dbReference type="ARBA" id="ARBA00008348"/>
    </source>
</evidence>
<dbReference type="SUPFAM" id="SSF55174">
    <property type="entry name" value="Alpha-L RNA-binding motif"/>
    <property type="match status" value="1"/>
</dbReference>
<evidence type="ECO:0000256" key="3">
    <source>
        <dbReference type="ARBA" id="ARBA00022884"/>
    </source>
</evidence>
<name>A0ABU9XVC9_9SPHN</name>
<evidence type="ECO:0000256" key="4">
    <source>
        <dbReference type="ARBA" id="ARBA00023235"/>
    </source>
</evidence>
<feature type="compositionally biased region" description="Low complexity" evidence="7">
    <location>
        <begin position="424"/>
        <end position="449"/>
    </location>
</feature>
<feature type="region of interest" description="Disordered" evidence="7">
    <location>
        <begin position="248"/>
        <end position="462"/>
    </location>
</feature>
<comment type="caution">
    <text evidence="9">The sequence shown here is derived from an EMBL/GenBank/DDBJ whole genome shotgun (WGS) entry which is preliminary data.</text>
</comment>
<dbReference type="InterPro" id="IPR006145">
    <property type="entry name" value="PsdUridine_synth_RsuA/RluA"/>
</dbReference>